<keyword evidence="3" id="KW-0472">Membrane</keyword>
<keyword evidence="4" id="KW-0175">Coiled coil</keyword>
<feature type="compositionally biased region" description="Basic and acidic residues" evidence="5">
    <location>
        <begin position="1225"/>
        <end position="1257"/>
    </location>
</feature>
<feature type="coiled-coil region" evidence="4">
    <location>
        <begin position="1173"/>
        <end position="1208"/>
    </location>
</feature>
<gene>
    <name evidence="6" type="ORF">C1SCF055_LOCUS8815</name>
</gene>
<feature type="region of interest" description="Disordered" evidence="5">
    <location>
        <begin position="547"/>
        <end position="693"/>
    </location>
</feature>
<evidence type="ECO:0000256" key="5">
    <source>
        <dbReference type="SAM" id="MobiDB-lite"/>
    </source>
</evidence>
<sequence length="2022" mass="227729">ERLQFRTDRRWPDESEDSCASGNGPTAEQVARSLLKDRAPEYTEVLGALALNTDGHVSNKFHEKGEEIIEWTSRAMLVRLATEETSWLSVSHLKESQVVWDLQQSWECIDFVQYHLNGADDVLKYEKWTWAVDENNRFIALGRPTYTERLRELAPETPFFLIGQAGSAEEKGACVELLPAHTVTNYQYRYGGTAIDVVRALYAEGGPRRFYRGGLAVNEGLLAATARSSMASHGLSSTMAAATSSLATSVLRVVLMPLAKQVNGEHGFKRVLEEAASAVEATVENLKLNTPVLLPIMEIMAINDLRLPSIEALIGAIEDFYQLCKKTVRQPDYVYQEAWSIRRMIGRAKKFIYRPHPPQDALVVDLITAMGVDVKDWKPSAHCSDSQENQDTQDEAIGNHDMDSVGEVEPEPLGQPLFQDELNELFAELEHNLPPVPLQGQWDGGFRSRGYSMNGGSPEQAALPPADQSGKPNLLPADEQSVVASAEASTDPIMIISDSLLPPVAAADEVDTLQICSPSQLLNTDVAKETLKDLDIHDKSVEVQVEETGENGIHIPEHEVITRRRQFRMKKERTDKKKSDRDEKKIEKQKKKDEKSKKKEEKNKKKDERDAKKAEKEAVKAAKAAKKDKTKKAGRTSAEKTKERKKKTSKKQKSSSSKMHGMDNTDHPSTRPVQSRKIRRLREYSRALTSAGTYGESVVKRGQVEEMKIPSKKGQKKSTAKRTAKIQTEKKAKENHTEEIVVEGSEKKIEEKAMEKTQEVMDQIEETAEEKTEPKAEDTESNLAEKGTKQKASRSKNTRASGSHKKTAAKSAAKPKAASGKKEKETKKKKNHGKKETEEQKIRPKRSLSGEVEKAKTKSNRKTKNHVHAMPVEVNRLVCECVKEVLKECEDSKCTHPTWEKPKDDLADIQPYASRCACGIKVKEWNRQSRPDPCGEHMAWYTDCLKASHEAAIKERAEWIADASAEGQKGWEVMPEFLEEINNEYNSQRRYALSSFSLEMVRMGAFSTAWGIVCSSWVQMNVFTSCRSLINPDGDCSKKYVEQANKMVSRCVLLICLVICCEGTFFVEQPRSSLMIEYHRFQWLTRLVQVFKVKWYMCHYGAQSAKPEIGFCNNRWCSLLDKGKLDRLHFQGKTKVAAKMPMVRVKMEKPDFEHPPSTPVSQQETRVALTQRTVEVEKMNTELKNRIAQLEREALERAEREIQAKRAKECHLELMLKQTLERVTRLESKKNETPKEPEVPKVAEKVPSKHAHAHVEQGKSGGHRPAEPNSGSMSCSSDEEDEDDHITTPNGERGDFLQKCRLIRERLDSRESETLGKWMTEETMRKSGLYSPTTIKSMISYCRKFPESLMRPWRYNDQVDEFYIIYEDKSSHKKAETLREQDERTLKDAPEGLPQNLVKIPAEQLAPEVVGAKLKLEHKDGKLQSERLKELLVLQPVQRKRHHWKDVLDEATVALARCAKLIPLESRYRVLQKELGLEEGKAKPKTTKAKKDKGASGSKAPKSKKEPKSSKGNRTKGARATKPKGTRRQKGNGSGPAEPTEAPVAAESSKPKAKRTRKEKGCELIDFAAAELRDVKSGHHSAMTCPVLSALAEEAVTSVFRLNNFYYPVELTWEKDAPLSGFVWIRVTYRKDGLLVVSFQGIFGTGTSKKPPSADHYKSTSELYAEDPRVWNAIFELIVQDFKKCQLDGEALTWSAHTGERQKVLAKVAIFKSKVEVFVTYVFAGKVQKEAEKAMDEACEVPIPVPWSREGPMTRELFHDAAVNGKARFHLIDLWHSVHLGVGKTWVASGVMMLQQLLPDTAVDRRVLLLGADYKDFCRRMKMNAILRKVDLSTFGTTSEPIGAWNKAAITSNFFLYLEDFCERHHEEIQVDERMRIFAAGTKRLNFFWRGVYSNDVLVESSLGASLASALYDFVKASATIGFAANVAGDASSNFLRVLKTLQQTAGREMTYMSAAKELLRQDGVRGLFVRGLPTKVASSGFQGLFNGLRLSAQEVVLLKKRHVKSCVRKVQTEGDSAKSFR</sequence>
<evidence type="ECO:0000313" key="8">
    <source>
        <dbReference type="Proteomes" id="UP001152797"/>
    </source>
</evidence>
<evidence type="ECO:0000256" key="2">
    <source>
        <dbReference type="ARBA" id="ARBA00022692"/>
    </source>
</evidence>
<feature type="compositionally biased region" description="Low complexity" evidence="5">
    <location>
        <begin position="1536"/>
        <end position="1547"/>
    </location>
</feature>
<dbReference type="GO" id="GO:0016020">
    <property type="term" value="C:membrane"/>
    <property type="evidence" value="ECO:0007669"/>
    <property type="project" value="UniProtKB-SubCell"/>
</dbReference>
<feature type="compositionally biased region" description="Low complexity" evidence="5">
    <location>
        <begin position="809"/>
        <end position="818"/>
    </location>
</feature>
<comment type="caution">
    <text evidence="6">The sequence shown here is derived from an EMBL/GenBank/DDBJ whole genome shotgun (WGS) entry which is preliminary data.</text>
</comment>
<accession>A0A9P1FNW1</accession>
<feature type="region of interest" description="Disordered" evidence="5">
    <location>
        <begin position="1225"/>
        <end position="1294"/>
    </location>
</feature>
<evidence type="ECO:0000256" key="3">
    <source>
        <dbReference type="ARBA" id="ARBA00023136"/>
    </source>
</evidence>
<feature type="compositionally biased region" description="Basic residues" evidence="5">
    <location>
        <begin position="623"/>
        <end position="634"/>
    </location>
</feature>
<feature type="compositionally biased region" description="Basic and acidic residues" evidence="5">
    <location>
        <begin position="769"/>
        <end position="778"/>
    </location>
</feature>
<keyword evidence="2" id="KW-0812">Transmembrane</keyword>
<comment type="subcellular location">
    <subcellularLocation>
        <location evidence="1">Membrane</location>
    </subcellularLocation>
</comment>
<keyword evidence="8" id="KW-1185">Reference proteome</keyword>
<feature type="compositionally biased region" description="Basic residues" evidence="5">
    <location>
        <begin position="789"/>
        <end position="808"/>
    </location>
</feature>
<feature type="compositionally biased region" description="Basic and acidic residues" evidence="5">
    <location>
        <begin position="1"/>
        <end position="13"/>
    </location>
</feature>
<feature type="region of interest" description="Disordered" evidence="5">
    <location>
        <begin position="705"/>
        <end position="864"/>
    </location>
</feature>
<protein>
    <submittedName>
        <fullName evidence="6">Uncharacterized protein</fullName>
    </submittedName>
</protein>
<dbReference type="EMBL" id="CAMXCT020000601">
    <property type="protein sequence ID" value="CAL1134352.1"/>
    <property type="molecule type" value="Genomic_DNA"/>
</dbReference>
<evidence type="ECO:0000313" key="7">
    <source>
        <dbReference type="EMBL" id="CAL1134352.1"/>
    </source>
</evidence>
<name>A0A9P1FNW1_9DINO</name>
<dbReference type="EMBL" id="CAMXCT010000601">
    <property type="protein sequence ID" value="CAI3980977.1"/>
    <property type="molecule type" value="Genomic_DNA"/>
</dbReference>
<feature type="compositionally biased region" description="Basic and acidic residues" evidence="5">
    <location>
        <begin position="660"/>
        <end position="669"/>
    </location>
</feature>
<feature type="compositionally biased region" description="Basic and acidic residues" evidence="5">
    <location>
        <begin position="572"/>
        <end position="620"/>
    </location>
</feature>
<feature type="non-terminal residue" evidence="6">
    <location>
        <position position="2022"/>
    </location>
</feature>
<feature type="compositionally biased region" description="Basic and acidic residues" evidence="5">
    <location>
        <begin position="727"/>
        <end position="759"/>
    </location>
</feature>
<feature type="non-terminal residue" evidence="6">
    <location>
        <position position="1"/>
    </location>
</feature>
<reference evidence="7" key="2">
    <citation type="submission" date="2024-04" db="EMBL/GenBank/DDBJ databases">
        <authorList>
            <person name="Chen Y."/>
            <person name="Shah S."/>
            <person name="Dougan E. K."/>
            <person name="Thang M."/>
            <person name="Chan C."/>
        </authorList>
    </citation>
    <scope>NUCLEOTIDE SEQUENCE [LARGE SCALE GENOMIC DNA]</scope>
</reference>
<reference evidence="6" key="1">
    <citation type="submission" date="2022-10" db="EMBL/GenBank/DDBJ databases">
        <authorList>
            <person name="Chen Y."/>
            <person name="Dougan E. K."/>
            <person name="Chan C."/>
            <person name="Rhodes N."/>
            <person name="Thang M."/>
        </authorList>
    </citation>
    <scope>NUCLEOTIDE SEQUENCE</scope>
</reference>
<dbReference type="EMBL" id="CAMXCT030000601">
    <property type="protein sequence ID" value="CAL4768289.1"/>
    <property type="molecule type" value="Genomic_DNA"/>
</dbReference>
<dbReference type="PANTHER" id="PTHR47567:SF1">
    <property type="entry name" value="NAD-DEPENDENT EPIMERASE_DEHYDRATASE DOMAIN-CONTAINING PROTEIN"/>
    <property type="match status" value="1"/>
</dbReference>
<feature type="compositionally biased region" description="Basic residues" evidence="5">
    <location>
        <begin position="643"/>
        <end position="653"/>
    </location>
</feature>
<feature type="region of interest" description="Disordered" evidence="5">
    <location>
        <begin position="1"/>
        <end position="26"/>
    </location>
</feature>
<feature type="region of interest" description="Disordered" evidence="5">
    <location>
        <begin position="1481"/>
        <end position="1558"/>
    </location>
</feature>
<evidence type="ECO:0000256" key="4">
    <source>
        <dbReference type="SAM" id="Coils"/>
    </source>
</evidence>
<organism evidence="6">
    <name type="scientific">Cladocopium goreaui</name>
    <dbReference type="NCBI Taxonomy" id="2562237"/>
    <lineage>
        <taxon>Eukaryota</taxon>
        <taxon>Sar</taxon>
        <taxon>Alveolata</taxon>
        <taxon>Dinophyceae</taxon>
        <taxon>Suessiales</taxon>
        <taxon>Symbiodiniaceae</taxon>
        <taxon>Cladocopium</taxon>
    </lineage>
</organism>
<feature type="compositionally biased region" description="Basic residues" evidence="5">
    <location>
        <begin position="710"/>
        <end position="724"/>
    </location>
</feature>
<evidence type="ECO:0000256" key="1">
    <source>
        <dbReference type="ARBA" id="ARBA00004370"/>
    </source>
</evidence>
<dbReference type="Proteomes" id="UP001152797">
    <property type="component" value="Unassembled WGS sequence"/>
</dbReference>
<feature type="compositionally biased region" description="Basic residues" evidence="5">
    <location>
        <begin position="1511"/>
        <end position="1530"/>
    </location>
</feature>
<evidence type="ECO:0000313" key="6">
    <source>
        <dbReference type="EMBL" id="CAI3980977.1"/>
    </source>
</evidence>
<dbReference type="OrthoDB" id="417594at2759"/>
<proteinExistence type="predicted"/>
<feature type="region of interest" description="Disordered" evidence="5">
    <location>
        <begin position="442"/>
        <end position="475"/>
    </location>
</feature>
<dbReference type="PANTHER" id="PTHR47567">
    <property type="entry name" value="MITOCHONDRIAL SUBSTRATE/SOLUTE CARRIER"/>
    <property type="match status" value="1"/>
</dbReference>
<dbReference type="Gene3D" id="1.50.40.10">
    <property type="entry name" value="Mitochondrial carrier domain"/>
    <property type="match status" value="1"/>
</dbReference>
<dbReference type="InterPro" id="IPR023395">
    <property type="entry name" value="MCP_dom_sf"/>
</dbReference>
<feature type="region of interest" description="Disordered" evidence="5">
    <location>
        <begin position="379"/>
        <end position="414"/>
    </location>
</feature>